<keyword evidence="11" id="KW-1185">Reference proteome</keyword>
<dbReference type="Pfam" id="PF13393">
    <property type="entry name" value="tRNA-synt_His"/>
    <property type="match status" value="1"/>
</dbReference>
<dbReference type="GO" id="GO:0005739">
    <property type="term" value="C:mitochondrion"/>
    <property type="evidence" value="ECO:0007669"/>
    <property type="project" value="TreeGrafter"/>
</dbReference>
<dbReference type="InterPro" id="IPR006195">
    <property type="entry name" value="aa-tRNA-synth_II"/>
</dbReference>
<dbReference type="EC" id="6.1.1.21" evidence="2"/>
<keyword evidence="4" id="KW-0547">Nucleotide-binding</keyword>
<keyword evidence="3" id="KW-0436">Ligase</keyword>
<dbReference type="InterPro" id="IPR033656">
    <property type="entry name" value="HisRS_anticodon"/>
</dbReference>
<feature type="domain" description="Aminoacyl-transfer RNA synthetases class-II family profile" evidence="9">
    <location>
        <begin position="491"/>
        <end position="844"/>
    </location>
</feature>
<dbReference type="Gene3D" id="3.40.50.800">
    <property type="entry name" value="Anticodon-binding domain"/>
    <property type="match status" value="1"/>
</dbReference>
<dbReference type="GO" id="GO:0005829">
    <property type="term" value="C:cytosol"/>
    <property type="evidence" value="ECO:0007669"/>
    <property type="project" value="TreeGrafter"/>
</dbReference>
<dbReference type="GO" id="GO:0032543">
    <property type="term" value="P:mitochondrial translation"/>
    <property type="evidence" value="ECO:0007669"/>
    <property type="project" value="TreeGrafter"/>
</dbReference>
<comment type="similarity">
    <text evidence="1">Belongs to the class-II aminoacyl-tRNA synthetase family.</text>
</comment>
<dbReference type="InterPro" id="IPR045864">
    <property type="entry name" value="aa-tRNA-synth_II/BPL/LPL"/>
</dbReference>
<evidence type="ECO:0000256" key="4">
    <source>
        <dbReference type="ARBA" id="ARBA00022741"/>
    </source>
</evidence>
<dbReference type="PANTHER" id="PTHR11476">
    <property type="entry name" value="HISTIDYL-TRNA SYNTHETASE"/>
    <property type="match status" value="1"/>
</dbReference>
<dbReference type="NCBIfam" id="TIGR00442">
    <property type="entry name" value="hisS"/>
    <property type="match status" value="1"/>
</dbReference>
<name>A0AAD9UPM4_9APIC</name>
<proteinExistence type="inferred from homology"/>
<dbReference type="Gene3D" id="3.30.930.10">
    <property type="entry name" value="Bira Bifunctional Protein, Domain 2"/>
    <property type="match status" value="1"/>
</dbReference>
<dbReference type="GO" id="GO:0006427">
    <property type="term" value="P:histidyl-tRNA aminoacylation"/>
    <property type="evidence" value="ECO:0007669"/>
    <property type="project" value="InterPro"/>
</dbReference>
<dbReference type="RefSeq" id="XP_067803968.1">
    <property type="nucleotide sequence ID" value="XM_067945177.1"/>
</dbReference>
<comment type="catalytic activity">
    <reaction evidence="8">
        <text>tRNA(His) + L-histidine + ATP = L-histidyl-tRNA(His) + AMP + diphosphate + H(+)</text>
        <dbReference type="Rhea" id="RHEA:17313"/>
        <dbReference type="Rhea" id="RHEA-COMP:9665"/>
        <dbReference type="Rhea" id="RHEA-COMP:9689"/>
        <dbReference type="ChEBI" id="CHEBI:15378"/>
        <dbReference type="ChEBI" id="CHEBI:30616"/>
        <dbReference type="ChEBI" id="CHEBI:33019"/>
        <dbReference type="ChEBI" id="CHEBI:57595"/>
        <dbReference type="ChEBI" id="CHEBI:78442"/>
        <dbReference type="ChEBI" id="CHEBI:78527"/>
        <dbReference type="ChEBI" id="CHEBI:456215"/>
        <dbReference type="EC" id="6.1.1.21"/>
    </reaction>
</comment>
<dbReference type="AlphaFoldDB" id="A0AAD9UPM4"/>
<evidence type="ECO:0000256" key="7">
    <source>
        <dbReference type="ARBA" id="ARBA00023146"/>
    </source>
</evidence>
<gene>
    <name evidence="10" type="ORF">BdWA1_000125</name>
</gene>
<comment type="caution">
    <text evidence="10">The sequence shown here is derived from an EMBL/GenBank/DDBJ whole genome shotgun (WGS) entry which is preliminary data.</text>
</comment>
<evidence type="ECO:0000256" key="3">
    <source>
        <dbReference type="ARBA" id="ARBA00022598"/>
    </source>
</evidence>
<evidence type="ECO:0000256" key="5">
    <source>
        <dbReference type="ARBA" id="ARBA00022840"/>
    </source>
</evidence>
<dbReference type="InterPro" id="IPR004154">
    <property type="entry name" value="Anticodon-bd"/>
</dbReference>
<dbReference type="EMBL" id="JALLKP010000001">
    <property type="protein sequence ID" value="KAK2197126.1"/>
    <property type="molecule type" value="Genomic_DNA"/>
</dbReference>
<dbReference type="InterPro" id="IPR036621">
    <property type="entry name" value="Anticodon-bd_dom_sf"/>
</dbReference>
<dbReference type="InterPro" id="IPR041715">
    <property type="entry name" value="HisRS-like_core"/>
</dbReference>
<sequence length="945" mass="106095">MAKVVLNNIRFLSMDELCFVALAKRLVTLEPELAKTIGVTQLNSLYDLPSLLQTTKAVDSRRSERDFVMGRMLCCTLLQRAIRIKPHPNSTLIKELIDVLNRNSLIIKLPLDEFVLPEGISHAPSTGIAKIISSLSARNNSNPRDPPFNDVPSDLDISVDELRILTTGQNEIFATVSIIGMLLKALSNQSDCMLGLVCEALMIETDFCSIPEFQRLPCVELEARHLLWLTEDSKVIGKKNKEFETQSILASFILPNGEIRNLSKAMLKTANEMFGVACGALLGGELQYVVDKAWGTSLASHISSLCHALRATLRISRDLLPLLFTAYETACQHANSNLDLYNKMRAQYNCMEEAWKEINNNFTKLDILDNSAVDDHIQTDGECNGKNFNLKGKEGCLVRLEQLSALFSDVIILKTALALKITCARAALAKKSKEVMGHGNLEIMNFLRQVLGNDLEAPEVPIYDTLKELMGGLKILNYRQHIEELLVPRNQIRRAKVPKGTLDFLPEEMLLRCIILTKIKDVFREHGAVEIDTPVFELRETLLGKYGEDQKLIFDLKDTGGEQLSLRYDLTVPFARFLASNKIEKLKRFHIAKVYRRDEPQLNRGRYREFVQCDLDIAGVYERMVADAEVIFILIRVLRLFKKDQFVVKISHRVILDGILSHVGVSNEMIRGICSSIDKLDKEPWEKVRDEMVNDKGLPESVADNLKLFVNMQQGSIETLCNILREQNVKGIDEAFEDLTLLDTYLKAFGVSESEIIFDLSLARGLDYYTGVIFEAVLIGESVGSVGAGGRYDNLIKSLSGRNTPAVGLSVGVERIIRTLDKSKISPNLTDVYVCTIGGPEMLPERMKLSNELWSNGIKAEFHYGAKANFRKQLDAAIAKEVTLVVIVGQTELESGNVKIRILNYDGEKQVIERTVARSSMVEEISLIIAENSKHQKLQSRIFKK</sequence>
<dbReference type="KEGG" id="bdw:94334423"/>
<dbReference type="GO" id="GO:0003723">
    <property type="term" value="F:RNA binding"/>
    <property type="evidence" value="ECO:0007669"/>
    <property type="project" value="TreeGrafter"/>
</dbReference>
<dbReference type="Proteomes" id="UP001214638">
    <property type="component" value="Unassembled WGS sequence"/>
</dbReference>
<dbReference type="SUPFAM" id="SSF55681">
    <property type="entry name" value="Class II aaRS and biotin synthetases"/>
    <property type="match status" value="1"/>
</dbReference>
<dbReference type="HAMAP" id="MF_00127">
    <property type="entry name" value="His_tRNA_synth"/>
    <property type="match status" value="1"/>
</dbReference>
<evidence type="ECO:0000313" key="11">
    <source>
        <dbReference type="Proteomes" id="UP001214638"/>
    </source>
</evidence>
<evidence type="ECO:0000256" key="1">
    <source>
        <dbReference type="ARBA" id="ARBA00008226"/>
    </source>
</evidence>
<evidence type="ECO:0000256" key="8">
    <source>
        <dbReference type="ARBA" id="ARBA00047639"/>
    </source>
</evidence>
<protein>
    <recommendedName>
        <fullName evidence="2">histidine--tRNA ligase</fullName>
        <ecNumber evidence="2">6.1.1.21</ecNumber>
    </recommendedName>
</protein>
<dbReference type="SUPFAM" id="SSF52954">
    <property type="entry name" value="Class II aaRS ABD-related"/>
    <property type="match status" value="1"/>
</dbReference>
<dbReference type="Pfam" id="PF03129">
    <property type="entry name" value="HGTP_anticodon"/>
    <property type="match status" value="1"/>
</dbReference>
<dbReference type="CDD" id="cd00773">
    <property type="entry name" value="HisRS-like_core"/>
    <property type="match status" value="1"/>
</dbReference>
<dbReference type="GO" id="GO:0005524">
    <property type="term" value="F:ATP binding"/>
    <property type="evidence" value="ECO:0007669"/>
    <property type="project" value="UniProtKB-KW"/>
</dbReference>
<reference evidence="10" key="1">
    <citation type="journal article" date="2023" name="Nat. Microbiol.">
        <title>Babesia duncani multi-omics identifies virulence factors and drug targets.</title>
        <authorList>
            <person name="Singh P."/>
            <person name="Lonardi S."/>
            <person name="Liang Q."/>
            <person name="Vydyam P."/>
            <person name="Khabirova E."/>
            <person name="Fang T."/>
            <person name="Gihaz S."/>
            <person name="Thekkiniath J."/>
            <person name="Munshi M."/>
            <person name="Abel S."/>
            <person name="Ciampossin L."/>
            <person name="Batugedara G."/>
            <person name="Gupta M."/>
            <person name="Lu X.M."/>
            <person name="Lenz T."/>
            <person name="Chakravarty S."/>
            <person name="Cornillot E."/>
            <person name="Hu Y."/>
            <person name="Ma W."/>
            <person name="Gonzalez L.M."/>
            <person name="Sanchez S."/>
            <person name="Estrada K."/>
            <person name="Sanchez-Flores A."/>
            <person name="Montero E."/>
            <person name="Harb O.S."/>
            <person name="Le Roch K.G."/>
            <person name="Mamoun C.B."/>
        </authorList>
    </citation>
    <scope>NUCLEOTIDE SEQUENCE</scope>
    <source>
        <strain evidence="10">WA1</strain>
    </source>
</reference>
<evidence type="ECO:0000256" key="6">
    <source>
        <dbReference type="ARBA" id="ARBA00022917"/>
    </source>
</evidence>
<keyword evidence="5" id="KW-0067">ATP-binding</keyword>
<dbReference type="GeneID" id="94334423"/>
<dbReference type="InterPro" id="IPR015807">
    <property type="entry name" value="His-tRNA-ligase"/>
</dbReference>
<accession>A0AAD9UPM4</accession>
<evidence type="ECO:0000256" key="2">
    <source>
        <dbReference type="ARBA" id="ARBA00012815"/>
    </source>
</evidence>
<evidence type="ECO:0000259" key="9">
    <source>
        <dbReference type="PROSITE" id="PS50862"/>
    </source>
</evidence>
<dbReference type="PANTHER" id="PTHR11476:SF7">
    <property type="entry name" value="HISTIDINE--TRNA LIGASE"/>
    <property type="match status" value="1"/>
</dbReference>
<dbReference type="FunFam" id="3.40.50.800:FF:000012">
    <property type="entry name" value="Histidine--tRNA ligase, cytoplasmic"/>
    <property type="match status" value="1"/>
</dbReference>
<keyword evidence="7" id="KW-0030">Aminoacyl-tRNA synthetase</keyword>
<dbReference type="GO" id="GO:0004821">
    <property type="term" value="F:histidine-tRNA ligase activity"/>
    <property type="evidence" value="ECO:0007669"/>
    <property type="project" value="UniProtKB-EC"/>
</dbReference>
<organism evidence="10 11">
    <name type="scientific">Babesia duncani</name>
    <dbReference type="NCBI Taxonomy" id="323732"/>
    <lineage>
        <taxon>Eukaryota</taxon>
        <taxon>Sar</taxon>
        <taxon>Alveolata</taxon>
        <taxon>Apicomplexa</taxon>
        <taxon>Aconoidasida</taxon>
        <taxon>Piroplasmida</taxon>
        <taxon>Babesiidae</taxon>
        <taxon>Babesia</taxon>
    </lineage>
</organism>
<evidence type="ECO:0000313" key="10">
    <source>
        <dbReference type="EMBL" id="KAK2197126.1"/>
    </source>
</evidence>
<keyword evidence="6" id="KW-0648">Protein biosynthesis</keyword>
<dbReference type="PROSITE" id="PS50862">
    <property type="entry name" value="AA_TRNA_LIGASE_II"/>
    <property type="match status" value="1"/>
</dbReference>
<dbReference type="CDD" id="cd00859">
    <property type="entry name" value="HisRS_anticodon"/>
    <property type="match status" value="1"/>
</dbReference>